<name>A0A1H0PXU1_9BURK</name>
<proteinExistence type="predicted"/>
<gene>
    <name evidence="1" type="ORF">SAMN04489708_107104</name>
</gene>
<evidence type="ECO:0000313" key="2">
    <source>
        <dbReference type="Proteomes" id="UP000199317"/>
    </source>
</evidence>
<dbReference type="Proteomes" id="UP000199317">
    <property type="component" value="Unassembled WGS sequence"/>
</dbReference>
<organism evidence="1 2">
    <name type="scientific">Paracidovorax cattleyae</name>
    <dbReference type="NCBI Taxonomy" id="80868"/>
    <lineage>
        <taxon>Bacteria</taxon>
        <taxon>Pseudomonadati</taxon>
        <taxon>Pseudomonadota</taxon>
        <taxon>Betaproteobacteria</taxon>
        <taxon>Burkholderiales</taxon>
        <taxon>Comamonadaceae</taxon>
        <taxon>Paracidovorax</taxon>
    </lineage>
</organism>
<dbReference type="EMBL" id="FNJL01000007">
    <property type="protein sequence ID" value="SDP10001.1"/>
    <property type="molecule type" value="Genomic_DNA"/>
</dbReference>
<reference evidence="2" key="1">
    <citation type="submission" date="2016-10" db="EMBL/GenBank/DDBJ databases">
        <authorList>
            <person name="Varghese N."/>
            <person name="Submissions S."/>
        </authorList>
    </citation>
    <scope>NUCLEOTIDE SEQUENCE [LARGE SCALE GENOMIC DNA]</scope>
    <source>
        <strain evidence="2">DSM 17101</strain>
    </source>
</reference>
<sequence>MCPMDVAPTASLASPVVPAERPQGWGEFFHMPVFHPGTRVRFGERLETVSHITIRRHDLCVHLVGHDAPVAPEKLVLQPSVFATCRLPGPA</sequence>
<keyword evidence="2" id="KW-1185">Reference proteome</keyword>
<protein>
    <submittedName>
        <fullName evidence="1">Uncharacterized protein</fullName>
    </submittedName>
</protein>
<dbReference type="AlphaFoldDB" id="A0A1H0PXU1"/>
<accession>A0A1H0PXU1</accession>
<evidence type="ECO:0000313" key="1">
    <source>
        <dbReference type="EMBL" id="SDP10001.1"/>
    </source>
</evidence>